<dbReference type="Pfam" id="PF12684">
    <property type="entry name" value="DUF3799"/>
    <property type="match status" value="1"/>
</dbReference>
<dbReference type="EMBL" id="MW712719">
    <property type="protein sequence ID" value="QWY79690.1"/>
    <property type="molecule type" value="Genomic_DNA"/>
</dbReference>
<feature type="domain" description="Putative exodeoxyribonuclease 8 PDDEXK-like" evidence="1">
    <location>
        <begin position="36"/>
        <end position="246"/>
    </location>
</feature>
<accession>A0A8F3ILJ4</accession>
<sequence length="275" mass="30693">MGYSPGIYPDITNRDYHADKALGSTSLKTLATRTPAHWKWESEHPVHKDAYDIGTVTHSLILEGDESGVKVIDVPDKRGTKWTGPADEAKAEGLIPLTTKDMDLIRGMRDSVMAHPIARAALTGHRAEHSVFWEEEGQMFKCRPDAWNNGKLWDLKTTINADPREFGKTAHNYGYHQSNAHYVDGVAVATGETLPFGFILVEKTEPYLVSVVELDWEAIDLGRALNDRAKRIYRECSESGNWPGYAPAEPISLPTYAVYDTEDLLGIDNDPELKL</sequence>
<dbReference type="InterPro" id="IPR024432">
    <property type="entry name" value="Put_RecE_PDDEXK-like_dom"/>
</dbReference>
<dbReference type="RefSeq" id="YP_010656063.1">
    <property type="nucleotide sequence ID" value="NC_070834.1"/>
</dbReference>
<keyword evidence="3" id="KW-1185">Reference proteome</keyword>
<evidence type="ECO:0000313" key="3">
    <source>
        <dbReference type="Proteomes" id="UP000693837"/>
    </source>
</evidence>
<reference evidence="2" key="1">
    <citation type="submission" date="2021-03" db="EMBL/GenBank/DDBJ databases">
        <authorList>
            <person name="Pedlow M.R."/>
            <person name="Nance H.A."/>
            <person name="Bradley A.M."/>
            <person name="Brown C.A."/>
            <person name="Channell S.A."/>
            <person name="Forbes A.M."/>
            <person name="Lovell B."/>
            <person name="Mcdonald B.E."/>
            <person name="Silva M.B."/>
            <person name="White G.J."/>
            <person name="Zack K.M."/>
            <person name="Garlena R.A."/>
            <person name="Russell D.A."/>
            <person name="Jacobs-Sera D."/>
            <person name="Hatfull G.F."/>
        </authorList>
    </citation>
    <scope>NUCLEOTIDE SEQUENCE</scope>
</reference>
<dbReference type="Proteomes" id="UP000693837">
    <property type="component" value="Segment"/>
</dbReference>
<evidence type="ECO:0000259" key="1">
    <source>
        <dbReference type="Pfam" id="PF12684"/>
    </source>
</evidence>
<dbReference type="GO" id="GO:0004527">
    <property type="term" value="F:exonuclease activity"/>
    <property type="evidence" value="ECO:0007669"/>
    <property type="project" value="UniProtKB-KW"/>
</dbReference>
<dbReference type="KEGG" id="vg:77931966"/>
<organism evidence="2 3">
    <name type="scientific">Arthrobacter phage Persistence</name>
    <dbReference type="NCBI Taxonomy" id="2836007"/>
    <lineage>
        <taxon>Viruses</taxon>
        <taxon>Duplodnaviria</taxon>
        <taxon>Heunggongvirae</taxon>
        <taxon>Uroviricota</taxon>
        <taxon>Caudoviricetes</taxon>
        <taxon>Persistencevirus</taxon>
        <taxon>Persistencevirus persistence</taxon>
    </lineage>
</organism>
<dbReference type="GeneID" id="77931966"/>
<gene>
    <name evidence="2" type="primary">62</name>
    <name evidence="2" type="ORF">SEA_PERSISTENCE_62</name>
</gene>
<keyword evidence="2" id="KW-0378">Hydrolase</keyword>
<proteinExistence type="predicted"/>
<protein>
    <submittedName>
        <fullName evidence="2">RecB-like exonuclease/helicase</fullName>
    </submittedName>
</protein>
<evidence type="ECO:0000313" key="2">
    <source>
        <dbReference type="EMBL" id="QWY79690.1"/>
    </source>
</evidence>
<name>A0A8F3ILJ4_9CAUD</name>
<keyword evidence="2" id="KW-0540">Nuclease</keyword>
<dbReference type="Gene3D" id="3.90.320.10">
    <property type="match status" value="1"/>
</dbReference>
<dbReference type="InterPro" id="IPR011604">
    <property type="entry name" value="PDDEXK-like_dom_sf"/>
</dbReference>
<keyword evidence="2" id="KW-0269">Exonuclease</keyword>